<keyword evidence="3" id="KW-1185">Reference proteome</keyword>
<organism evidence="2 3">
    <name type="scientific">Paracoccus aestuarii</name>
    <dbReference type="NCBI Taxonomy" id="453842"/>
    <lineage>
        <taxon>Bacteria</taxon>
        <taxon>Pseudomonadati</taxon>
        <taxon>Pseudomonadota</taxon>
        <taxon>Alphaproteobacteria</taxon>
        <taxon>Rhodobacterales</taxon>
        <taxon>Paracoccaceae</taxon>
        <taxon>Paracoccus</taxon>
    </lineage>
</organism>
<proteinExistence type="predicted"/>
<name>A0A418ZS92_9RHOB</name>
<dbReference type="InterPro" id="IPR021331">
    <property type="entry name" value="Hva1_TUDOR"/>
</dbReference>
<evidence type="ECO:0000259" key="1">
    <source>
        <dbReference type="Pfam" id="PF11160"/>
    </source>
</evidence>
<feature type="domain" description="Hypervirulence associated protein TUDOR" evidence="1">
    <location>
        <begin position="11"/>
        <end position="72"/>
    </location>
</feature>
<reference evidence="2 3" key="1">
    <citation type="submission" date="2018-09" db="EMBL/GenBank/DDBJ databases">
        <title>Paracoccus onubensis nov. sp. a moderate halophilic bacterium isolated from Gruta de las Maravillas (Aracena, Spain).</title>
        <authorList>
            <person name="Jurado V."/>
            <person name="Gutierrez-Patricio S."/>
            <person name="Gonzalez-Pimentel J.L."/>
            <person name="Laiz L."/>
            <person name="Saiz-Jimenez C."/>
        </authorList>
    </citation>
    <scope>NUCLEOTIDE SEQUENCE [LARGE SCALE GENOMIC DNA]</scope>
    <source>
        <strain evidence="2 3">DSM 19484</strain>
    </source>
</reference>
<dbReference type="OrthoDB" id="283968at2"/>
<sequence length="76" mass="8321">MSEVAMSLRKGSKVEWKWGNGTATGKIAETFTEKVERTIKGNTVTRDASKDDPAYLIEQDDGTKVLKSASEVSRAD</sequence>
<accession>A0A418ZS92</accession>
<gene>
    <name evidence="2" type="ORF">D3P06_15260</name>
</gene>
<dbReference type="AlphaFoldDB" id="A0A418ZS92"/>
<comment type="caution">
    <text evidence="2">The sequence shown here is derived from an EMBL/GenBank/DDBJ whole genome shotgun (WGS) entry which is preliminary data.</text>
</comment>
<protein>
    <submittedName>
        <fullName evidence="2">DUF2945 domain-containing protein</fullName>
    </submittedName>
</protein>
<dbReference type="Proteomes" id="UP000285530">
    <property type="component" value="Unassembled WGS sequence"/>
</dbReference>
<evidence type="ECO:0000313" key="3">
    <source>
        <dbReference type="Proteomes" id="UP000285530"/>
    </source>
</evidence>
<evidence type="ECO:0000313" key="2">
    <source>
        <dbReference type="EMBL" id="RJK98854.1"/>
    </source>
</evidence>
<dbReference type="EMBL" id="QZEV01000105">
    <property type="protein sequence ID" value="RJK98854.1"/>
    <property type="molecule type" value="Genomic_DNA"/>
</dbReference>
<dbReference type="Pfam" id="PF11160">
    <property type="entry name" value="Hva1_TUDOR"/>
    <property type="match status" value="1"/>
</dbReference>